<feature type="non-terminal residue" evidence="3">
    <location>
        <position position="1"/>
    </location>
</feature>
<evidence type="ECO:0000256" key="1">
    <source>
        <dbReference type="ARBA" id="ARBA00022737"/>
    </source>
</evidence>
<evidence type="ECO:0000256" key="2">
    <source>
        <dbReference type="ARBA" id="ARBA00022803"/>
    </source>
</evidence>
<dbReference type="Pfam" id="PF13424">
    <property type="entry name" value="TPR_12"/>
    <property type="match status" value="1"/>
</dbReference>
<dbReference type="PANTHER" id="PTHR45586">
    <property type="entry name" value="TPR REPEAT-CONTAINING PROTEIN PA4667"/>
    <property type="match status" value="1"/>
</dbReference>
<dbReference type="Gene3D" id="1.25.40.10">
    <property type="entry name" value="Tetratricopeptide repeat domain"/>
    <property type="match status" value="1"/>
</dbReference>
<dbReference type="InterPro" id="IPR051012">
    <property type="entry name" value="CellSynth/LPSAsmb/PSIAsmb"/>
</dbReference>
<name>A0A382BBH6_9ZZZZ</name>
<dbReference type="Pfam" id="PF13174">
    <property type="entry name" value="TPR_6"/>
    <property type="match status" value="1"/>
</dbReference>
<dbReference type="InterPro" id="IPR011990">
    <property type="entry name" value="TPR-like_helical_dom_sf"/>
</dbReference>
<keyword evidence="2" id="KW-0802">TPR repeat</keyword>
<dbReference type="SUPFAM" id="SSF48452">
    <property type="entry name" value="TPR-like"/>
    <property type="match status" value="2"/>
</dbReference>
<sequence length="361" mass="40713">TVAVRLQYAELLISAGHGSEAREMLHSILEENPGHTATVRALGFLSLAENDLETSRNFFNELRAEPRYRDEAFYYLGRIAENNENFLQAMRSYSRVTGGTNAVEAQLRAANLLFTRLGDSESALQHLKDFGVANPNYNTEMVVAGSEVLARMGRIDDAMNLINKALKGDAEDEILHDARVQLYIAMAREAENQLNLDEAQALLRKGLKLYSEDTSLRYAQALIYQKQGRIRRAIGTLRDLAEENPNDAGLLNALGYLMTDQGRQHQEARAYIQKALAMEPDNPAIIDSMGWVLFRLGQYKAALGYLERAYRLFPDPEIAAHLVDAYWVEDRKNQALKLLEEALQDNPDSPLLMEVEQRIQP</sequence>
<dbReference type="InterPro" id="IPR019734">
    <property type="entry name" value="TPR_rpt"/>
</dbReference>
<reference evidence="3" key="1">
    <citation type="submission" date="2018-05" db="EMBL/GenBank/DDBJ databases">
        <authorList>
            <person name="Lanie J.A."/>
            <person name="Ng W.-L."/>
            <person name="Kazmierczak K.M."/>
            <person name="Andrzejewski T.M."/>
            <person name="Davidsen T.M."/>
            <person name="Wayne K.J."/>
            <person name="Tettelin H."/>
            <person name="Glass J.I."/>
            <person name="Rusch D."/>
            <person name="Podicherti R."/>
            <person name="Tsui H.-C.T."/>
            <person name="Winkler M.E."/>
        </authorList>
    </citation>
    <scope>NUCLEOTIDE SEQUENCE</scope>
</reference>
<dbReference type="SMART" id="SM00028">
    <property type="entry name" value="TPR"/>
    <property type="match status" value="4"/>
</dbReference>
<evidence type="ECO:0000313" key="3">
    <source>
        <dbReference type="EMBL" id="SVB11004.1"/>
    </source>
</evidence>
<organism evidence="3">
    <name type="scientific">marine metagenome</name>
    <dbReference type="NCBI Taxonomy" id="408172"/>
    <lineage>
        <taxon>unclassified sequences</taxon>
        <taxon>metagenomes</taxon>
        <taxon>ecological metagenomes</taxon>
    </lineage>
</organism>
<dbReference type="PANTHER" id="PTHR45586:SF1">
    <property type="entry name" value="LIPOPOLYSACCHARIDE ASSEMBLY PROTEIN B"/>
    <property type="match status" value="1"/>
</dbReference>
<protein>
    <recommendedName>
        <fullName evidence="4">Tetratricopeptide repeat protein</fullName>
    </recommendedName>
</protein>
<dbReference type="EMBL" id="UINC01029003">
    <property type="protein sequence ID" value="SVB11004.1"/>
    <property type="molecule type" value="Genomic_DNA"/>
</dbReference>
<accession>A0A382BBH6</accession>
<gene>
    <name evidence="3" type="ORF">METZ01_LOCUS163858</name>
</gene>
<evidence type="ECO:0008006" key="4">
    <source>
        <dbReference type="Google" id="ProtNLM"/>
    </source>
</evidence>
<proteinExistence type="predicted"/>
<dbReference type="AlphaFoldDB" id="A0A382BBH6"/>
<keyword evidence="1" id="KW-0677">Repeat</keyword>
<dbReference type="PROSITE" id="PS50005">
    <property type="entry name" value="TPR"/>
    <property type="match status" value="1"/>
</dbReference>